<organism evidence="1 2">
    <name type="scientific">Syntrophomonas wolfei</name>
    <dbReference type="NCBI Taxonomy" id="863"/>
    <lineage>
        <taxon>Bacteria</taxon>
        <taxon>Bacillati</taxon>
        <taxon>Bacillota</taxon>
        <taxon>Clostridia</taxon>
        <taxon>Eubacteriales</taxon>
        <taxon>Syntrophomonadaceae</taxon>
        <taxon>Syntrophomonas</taxon>
    </lineage>
</organism>
<feature type="non-terminal residue" evidence="1">
    <location>
        <position position="77"/>
    </location>
</feature>
<reference evidence="1 2" key="1">
    <citation type="journal article" date="2018" name="Nat. Biotechnol.">
        <title>A standardized bacterial taxonomy based on genome phylogeny substantially revises the tree of life.</title>
        <authorList>
            <person name="Parks D.H."/>
            <person name="Chuvochina M."/>
            <person name="Waite D.W."/>
            <person name="Rinke C."/>
            <person name="Skarshewski A."/>
            <person name="Chaumeil P.A."/>
            <person name="Hugenholtz P."/>
        </authorList>
    </citation>
    <scope>NUCLEOTIDE SEQUENCE [LARGE SCALE GENOMIC DNA]</scope>
    <source>
        <strain evidence="1">UBA10948</strain>
    </source>
</reference>
<feature type="non-terminal residue" evidence="1">
    <location>
        <position position="1"/>
    </location>
</feature>
<dbReference type="AlphaFoldDB" id="A0A354YXD4"/>
<name>A0A354YXD4_9FIRM</name>
<comment type="caution">
    <text evidence="1">The sequence shown here is derived from an EMBL/GenBank/DDBJ whole genome shotgun (WGS) entry which is preliminary data.</text>
</comment>
<evidence type="ECO:0000313" key="2">
    <source>
        <dbReference type="Proteomes" id="UP000263273"/>
    </source>
</evidence>
<dbReference type="STRING" id="378794.GCA_001570625_00743"/>
<proteinExistence type="predicted"/>
<dbReference type="EMBL" id="DNZF01000175">
    <property type="protein sequence ID" value="HBK53869.1"/>
    <property type="molecule type" value="Genomic_DNA"/>
</dbReference>
<accession>A0A354YXD4</accession>
<evidence type="ECO:0000313" key="1">
    <source>
        <dbReference type="EMBL" id="HBK53869.1"/>
    </source>
</evidence>
<gene>
    <name evidence="1" type="ORF">DDZ44_08035</name>
</gene>
<sequence length="77" mass="8715">RFFSGGSLATAIHAIHVQHAAGLYAANKEIYEMLCSGKSLEESLPDSTRHIWNTRRLKLVQGVKNQDTAVYEYMIYN</sequence>
<dbReference type="Proteomes" id="UP000263273">
    <property type="component" value="Unassembled WGS sequence"/>
</dbReference>
<protein>
    <submittedName>
        <fullName evidence="1">Uncharacterized protein</fullName>
    </submittedName>
</protein>